<proteinExistence type="predicted"/>
<gene>
    <name evidence="1" type="ORF">DPMN_018410</name>
</gene>
<evidence type="ECO:0000313" key="1">
    <source>
        <dbReference type="EMBL" id="KAH3894253.1"/>
    </source>
</evidence>
<dbReference type="AlphaFoldDB" id="A0A9D4S8C4"/>
<organism evidence="1 2">
    <name type="scientific">Dreissena polymorpha</name>
    <name type="common">Zebra mussel</name>
    <name type="synonym">Mytilus polymorpha</name>
    <dbReference type="NCBI Taxonomy" id="45954"/>
    <lineage>
        <taxon>Eukaryota</taxon>
        <taxon>Metazoa</taxon>
        <taxon>Spiralia</taxon>
        <taxon>Lophotrochozoa</taxon>
        <taxon>Mollusca</taxon>
        <taxon>Bivalvia</taxon>
        <taxon>Autobranchia</taxon>
        <taxon>Heteroconchia</taxon>
        <taxon>Euheterodonta</taxon>
        <taxon>Imparidentia</taxon>
        <taxon>Neoheterodontei</taxon>
        <taxon>Myida</taxon>
        <taxon>Dreissenoidea</taxon>
        <taxon>Dreissenidae</taxon>
        <taxon>Dreissena</taxon>
    </lineage>
</organism>
<keyword evidence="2" id="KW-1185">Reference proteome</keyword>
<dbReference type="EMBL" id="JAIWYP010000001">
    <property type="protein sequence ID" value="KAH3894253.1"/>
    <property type="molecule type" value="Genomic_DNA"/>
</dbReference>
<dbReference type="Proteomes" id="UP000828390">
    <property type="component" value="Unassembled WGS sequence"/>
</dbReference>
<evidence type="ECO:0000313" key="2">
    <source>
        <dbReference type="Proteomes" id="UP000828390"/>
    </source>
</evidence>
<reference evidence="1" key="1">
    <citation type="journal article" date="2019" name="bioRxiv">
        <title>The Genome of the Zebra Mussel, Dreissena polymorpha: A Resource for Invasive Species Research.</title>
        <authorList>
            <person name="McCartney M.A."/>
            <person name="Auch B."/>
            <person name="Kono T."/>
            <person name="Mallez S."/>
            <person name="Zhang Y."/>
            <person name="Obille A."/>
            <person name="Becker A."/>
            <person name="Abrahante J.E."/>
            <person name="Garbe J."/>
            <person name="Badalamenti J.P."/>
            <person name="Herman A."/>
            <person name="Mangelson H."/>
            <person name="Liachko I."/>
            <person name="Sullivan S."/>
            <person name="Sone E.D."/>
            <person name="Koren S."/>
            <person name="Silverstein K.A.T."/>
            <person name="Beckman K.B."/>
            <person name="Gohl D.M."/>
        </authorList>
    </citation>
    <scope>NUCLEOTIDE SEQUENCE</scope>
    <source>
        <strain evidence="1">Duluth1</strain>
        <tissue evidence="1">Whole animal</tissue>
    </source>
</reference>
<protein>
    <submittedName>
        <fullName evidence="1">Uncharacterized protein</fullName>
    </submittedName>
</protein>
<sequence length="50" mass="5564">MEIEQLIKEFSDVLSDQIGCLPGEYDIKINETVTPVVHAPRSVPVAIRVN</sequence>
<name>A0A9D4S8C4_DREPO</name>
<accession>A0A9D4S8C4</accession>
<reference evidence="1" key="2">
    <citation type="submission" date="2020-11" db="EMBL/GenBank/DDBJ databases">
        <authorList>
            <person name="McCartney M.A."/>
            <person name="Auch B."/>
            <person name="Kono T."/>
            <person name="Mallez S."/>
            <person name="Becker A."/>
            <person name="Gohl D.M."/>
            <person name="Silverstein K.A.T."/>
            <person name="Koren S."/>
            <person name="Bechman K.B."/>
            <person name="Herman A."/>
            <person name="Abrahante J.E."/>
            <person name="Garbe J."/>
        </authorList>
    </citation>
    <scope>NUCLEOTIDE SEQUENCE</scope>
    <source>
        <strain evidence="1">Duluth1</strain>
        <tissue evidence="1">Whole animal</tissue>
    </source>
</reference>
<comment type="caution">
    <text evidence="1">The sequence shown here is derived from an EMBL/GenBank/DDBJ whole genome shotgun (WGS) entry which is preliminary data.</text>
</comment>